<dbReference type="InterPro" id="IPR002035">
    <property type="entry name" value="VWF_A"/>
</dbReference>
<dbReference type="Gene3D" id="3.40.50.410">
    <property type="entry name" value="von Willebrand factor, type A domain"/>
    <property type="match status" value="1"/>
</dbReference>
<dbReference type="SMART" id="SM00327">
    <property type="entry name" value="VWA"/>
    <property type="match status" value="1"/>
</dbReference>
<reference evidence="2 3" key="1">
    <citation type="submission" date="2016-10" db="EMBL/GenBank/DDBJ databases">
        <authorList>
            <person name="de Groot N.N."/>
        </authorList>
    </citation>
    <scope>NUCLEOTIDE SEQUENCE [LARGE SCALE GENOMIC DNA]</scope>
    <source>
        <strain evidence="2 3">DSM 44468</strain>
    </source>
</reference>
<accession>A0A1I4CWE1</accession>
<dbReference type="PROSITE" id="PS50234">
    <property type="entry name" value="VWFA"/>
    <property type="match status" value="1"/>
</dbReference>
<dbReference type="AlphaFoldDB" id="A0A1I4CWE1"/>
<dbReference type="SUPFAM" id="SSF53300">
    <property type="entry name" value="vWA-like"/>
    <property type="match status" value="1"/>
</dbReference>
<name>A0A1I4CWE1_9PSEU</name>
<proteinExistence type="predicted"/>
<dbReference type="STRING" id="115433.SAMN05421835_13810"/>
<organism evidence="2 3">
    <name type="scientific">Amycolatopsis sacchari</name>
    <dbReference type="NCBI Taxonomy" id="115433"/>
    <lineage>
        <taxon>Bacteria</taxon>
        <taxon>Bacillati</taxon>
        <taxon>Actinomycetota</taxon>
        <taxon>Actinomycetes</taxon>
        <taxon>Pseudonocardiales</taxon>
        <taxon>Pseudonocardiaceae</taxon>
        <taxon>Amycolatopsis</taxon>
    </lineage>
</organism>
<protein>
    <submittedName>
        <fullName evidence="2">von Willebrand factor type A domain-containing protein</fullName>
    </submittedName>
</protein>
<evidence type="ECO:0000313" key="3">
    <source>
        <dbReference type="Proteomes" id="UP000199025"/>
    </source>
</evidence>
<dbReference type="Proteomes" id="UP000199025">
    <property type="component" value="Unassembled WGS sequence"/>
</dbReference>
<evidence type="ECO:0000259" key="1">
    <source>
        <dbReference type="PROSITE" id="PS50234"/>
    </source>
</evidence>
<sequence length="553" mass="57986">MGRHEPATGRRRVPLVLAATAAVLVLGTTGWVVVERATQQPGCAGEDAVRVAVAPELAAAVDRIGRTVADGQCFRFEVEERDPAAVASSLTVADGTKRPDVWIPDSTLRLRRAKAAGAADVPESGSPVANSPVVFAVTEEVARSLGWPDEQPDWPELLASGTPLGLPDPGTDPAGVSALLGISKAFSQPSEVAATMRRLAPNTLPAVADLYARLPGAGSSRQPVSAFPASETSVLRYNARAGVTATPAQLVALYAPQPVPSLDYPFAVLGNAGQAQREAAAKLLRALLEPDGQAALADVGVRTPDGRMLYGHLGDEHVSARTQPLASLPPDDVLDALLGQWAKINTSSRARVLIDVSGSMNAVVPDSGGRTRMQLTVDAAARALDLFKPTSETATWIFATELDGDRDYREVLPMAPVSAQLAAGAAQRLRDLRATPNGQTGLYDTVLAAYRQSRQDWEPGRLNLVIVMTDGRNSDPHGISRDQLLDQLRSLQDPKRPLPVIAIGLGTDIDVPELDAITAATGGRTFVAPDPAHIADVFYGALAGLSCPTAGCA</sequence>
<dbReference type="Pfam" id="PF13531">
    <property type="entry name" value="SBP_bac_11"/>
    <property type="match status" value="1"/>
</dbReference>
<dbReference type="SUPFAM" id="SSF53850">
    <property type="entry name" value="Periplasmic binding protein-like II"/>
    <property type="match status" value="1"/>
</dbReference>
<dbReference type="RefSeq" id="WP_245783424.1">
    <property type="nucleotide sequence ID" value="NZ_CBDRCA010000008.1"/>
</dbReference>
<gene>
    <name evidence="2" type="ORF">SAMN05421835_13810</name>
</gene>
<dbReference type="InterPro" id="IPR036465">
    <property type="entry name" value="vWFA_dom_sf"/>
</dbReference>
<evidence type="ECO:0000313" key="2">
    <source>
        <dbReference type="EMBL" id="SFK85093.1"/>
    </source>
</evidence>
<feature type="domain" description="VWFA" evidence="1">
    <location>
        <begin position="349"/>
        <end position="542"/>
    </location>
</feature>
<dbReference type="Pfam" id="PF00092">
    <property type="entry name" value="VWA"/>
    <property type="match status" value="1"/>
</dbReference>
<dbReference type="EMBL" id="FORP01000038">
    <property type="protein sequence ID" value="SFK85093.1"/>
    <property type="molecule type" value="Genomic_DNA"/>
</dbReference>
<keyword evidence="3" id="KW-1185">Reference proteome</keyword>